<dbReference type="HOGENOM" id="CLU_020336_6_2_11"/>
<dbReference type="PANTHER" id="PTHR43194:SF2">
    <property type="entry name" value="PEROXISOMAL MEMBRANE PROTEIN LPX1"/>
    <property type="match status" value="1"/>
</dbReference>
<dbReference type="InterPro" id="IPR029058">
    <property type="entry name" value="AB_hydrolase_fold"/>
</dbReference>
<dbReference type="Pfam" id="PF00561">
    <property type="entry name" value="Abhydrolase_1"/>
    <property type="match status" value="1"/>
</dbReference>
<dbReference type="InterPro" id="IPR000073">
    <property type="entry name" value="AB_hydrolase_1"/>
</dbReference>
<keyword evidence="3" id="KW-1185">Reference proteome</keyword>
<dbReference type="EC" id="1.11.1.10" evidence="2"/>
<evidence type="ECO:0000313" key="2">
    <source>
        <dbReference type="EMBL" id="CCH90251.1"/>
    </source>
</evidence>
<reference evidence="2 3" key="1">
    <citation type="journal article" date="2012" name="J. Bacteriol.">
        <title>Genome Sequence of Radiation-Resistant Modestobacter marinus Strain BC501, a Representative Actinobacterium That Thrives on Calcareous Stone Surfaces.</title>
        <authorList>
            <person name="Normand P."/>
            <person name="Gury J."/>
            <person name="Pujic P."/>
            <person name="Chouaia B."/>
            <person name="Crotti E."/>
            <person name="Brusetti L."/>
            <person name="Daffonchio D."/>
            <person name="Vacherie B."/>
            <person name="Barbe V."/>
            <person name="Medigue C."/>
            <person name="Calteau A."/>
            <person name="Ghodhbane-Gtari F."/>
            <person name="Essoussi I."/>
            <person name="Nouioui I."/>
            <person name="Abbassi-Ghozzi I."/>
            <person name="Gtari M."/>
        </authorList>
    </citation>
    <scope>NUCLEOTIDE SEQUENCE [LARGE SCALE GENOMIC DNA]</scope>
    <source>
        <strain evidence="3">BC 501</strain>
    </source>
</reference>
<gene>
    <name evidence="2" type="ordered locus">MODMU_4870</name>
</gene>
<dbReference type="InterPro" id="IPR000639">
    <property type="entry name" value="Epox_hydrolase-like"/>
</dbReference>
<keyword evidence="2" id="KW-0378">Hydrolase</keyword>
<dbReference type="InterPro" id="IPR050228">
    <property type="entry name" value="Carboxylesterase_BioH"/>
</dbReference>
<dbReference type="STRING" id="477641.MODMU_4870"/>
<dbReference type="Gene3D" id="3.40.50.1820">
    <property type="entry name" value="alpha/beta hydrolase"/>
    <property type="match status" value="1"/>
</dbReference>
<keyword evidence="2" id="KW-0012">Acyltransferase</keyword>
<dbReference type="SUPFAM" id="SSF53474">
    <property type="entry name" value="alpha/beta-Hydrolases"/>
    <property type="match status" value="1"/>
</dbReference>
<dbReference type="Proteomes" id="UP000006461">
    <property type="component" value="Chromosome"/>
</dbReference>
<accession>I4F3N8</accession>
<dbReference type="eggNOG" id="COG2267">
    <property type="taxonomic scope" value="Bacteria"/>
</dbReference>
<name>I4F3N8_MODI5</name>
<dbReference type="GO" id="GO:0016691">
    <property type="term" value="F:chloride peroxidase activity"/>
    <property type="evidence" value="ECO:0007669"/>
    <property type="project" value="UniProtKB-EC"/>
</dbReference>
<sequence length="397" mass="41341">MARGSRVDHHLARTAGLIGAAVGLAAAGTAVGVAVTRSATSAVRANQLAGQAGDDGRPIAAVPAGELRQQDPLGSESRTADRTALVQTDDGVLLSVEEIGPLDAPLTVVFVHGYALSMASWTFQRRDLAAEVASANGHRPRARLVFYDHRGHGGSGRGDAAHATIEQLAADLERVLDARVPRGPVVLVGHSMGGMTVLTLAQRRPELFGTRIAGVALVSTSSGNLADLDFGLPQLLTRLRAAVLPVAAWTMRRRPVFAEQTRRLAKGIVSAATWSLSFSSTDVDPALGRYVDAMIGGTPVDVIAELYPAIAGLDASGAIEPLRRVPTLVLTGDADKMIPAAHSEELISELPDAEFVLVPGAGHLVLLEKPAEVTAALSELLRRVAAAERGSVRSPGA</sequence>
<keyword evidence="2" id="KW-0560">Oxidoreductase</keyword>
<proteinExistence type="predicted"/>
<protein>
    <submittedName>
        <fullName evidence="2">Predicted hydrolase or acyltransferase of alpha/beta superfamily (Chlorine peroxidase)</fullName>
        <ecNumber evidence="2">1.11.1.10</ecNumber>
    </submittedName>
</protein>
<dbReference type="KEGG" id="mmar:MODMU_4870"/>
<dbReference type="PANTHER" id="PTHR43194">
    <property type="entry name" value="HYDROLASE ALPHA/BETA FOLD FAMILY"/>
    <property type="match status" value="1"/>
</dbReference>
<keyword evidence="2" id="KW-0575">Peroxidase</keyword>
<dbReference type="PRINTS" id="PR00412">
    <property type="entry name" value="EPOXHYDRLASE"/>
</dbReference>
<evidence type="ECO:0000259" key="1">
    <source>
        <dbReference type="Pfam" id="PF00561"/>
    </source>
</evidence>
<keyword evidence="2" id="KW-0808">Transferase</keyword>
<dbReference type="EMBL" id="FO203431">
    <property type="protein sequence ID" value="CCH90251.1"/>
    <property type="molecule type" value="Genomic_DNA"/>
</dbReference>
<dbReference type="GO" id="GO:0016787">
    <property type="term" value="F:hydrolase activity"/>
    <property type="evidence" value="ECO:0007669"/>
    <property type="project" value="UniProtKB-KW"/>
</dbReference>
<dbReference type="OrthoDB" id="5422338at2"/>
<dbReference type="AlphaFoldDB" id="I4F3N8"/>
<dbReference type="GO" id="GO:0016746">
    <property type="term" value="F:acyltransferase activity"/>
    <property type="evidence" value="ECO:0007669"/>
    <property type="project" value="UniProtKB-KW"/>
</dbReference>
<evidence type="ECO:0000313" key="3">
    <source>
        <dbReference type="Proteomes" id="UP000006461"/>
    </source>
</evidence>
<organism evidence="2 3">
    <name type="scientific">Modestobacter italicus (strain DSM 44449 / CECT 9708 / BC 501)</name>
    <dbReference type="NCBI Taxonomy" id="2732864"/>
    <lineage>
        <taxon>Bacteria</taxon>
        <taxon>Bacillati</taxon>
        <taxon>Actinomycetota</taxon>
        <taxon>Actinomycetes</taxon>
        <taxon>Geodermatophilales</taxon>
        <taxon>Geodermatophilaceae</taxon>
        <taxon>Modestobacter</taxon>
    </lineage>
</organism>
<feature type="domain" description="AB hydrolase-1" evidence="1">
    <location>
        <begin position="107"/>
        <end position="370"/>
    </location>
</feature>
<dbReference type="OMA" id="FSHGYCL"/>